<dbReference type="Gramene" id="TraesNOR5D03G03071450.1">
    <property type="protein sequence ID" value="TraesNOR5D03G03071450.1"/>
    <property type="gene ID" value="TraesNOR5D03G03071450"/>
</dbReference>
<dbReference type="Gramene" id="TraesPARA_EIv1.0_1772130.1">
    <property type="protein sequence ID" value="TraesPARA_EIv1.0_1772130.1.CDS"/>
    <property type="gene ID" value="TraesPARA_EIv1.0_1772130"/>
</dbReference>
<dbReference type="Gramene" id="TraesJUL5D03G03067040.5">
    <property type="protein sequence ID" value="TraesJUL5D03G03067040.5"/>
    <property type="gene ID" value="TraesJUL5D03G03067040"/>
</dbReference>
<dbReference type="Gramene" id="TraesCAD_scaffold_009862_01G000200.1">
    <property type="protein sequence ID" value="TraesCAD_scaffold_009862_01G000200.1"/>
    <property type="gene ID" value="TraesCAD_scaffold_009862_01G000200"/>
</dbReference>
<feature type="transmembrane region" description="Helical" evidence="1">
    <location>
        <begin position="111"/>
        <end position="132"/>
    </location>
</feature>
<evidence type="ECO:0008006" key="4">
    <source>
        <dbReference type="Google" id="ProtNLM"/>
    </source>
</evidence>
<dbReference type="Gramene" id="TraesSYM5D03G02981880.1">
    <property type="protein sequence ID" value="TraesSYM5D03G02981880.1"/>
    <property type="gene ID" value="TraesSYM5D03G02981880"/>
</dbReference>
<evidence type="ECO:0000313" key="3">
    <source>
        <dbReference type="Proteomes" id="UP000019116"/>
    </source>
</evidence>
<dbReference type="Gramene" id="TraesPARA_EIv1.0_1772130.2">
    <property type="protein sequence ID" value="TraesPARA_EIv1.0_1772130.2.CDS"/>
    <property type="gene ID" value="TraesPARA_EIv1.0_1772130"/>
</dbReference>
<dbReference type="Gramene" id="TraesCS5D02G043100.1">
    <property type="protein sequence ID" value="TraesCS5D02G043100.1"/>
    <property type="gene ID" value="TraesCS5D02G043100"/>
</dbReference>
<evidence type="ECO:0000313" key="2">
    <source>
        <dbReference type="EnsemblPlants" id="TraesCS5D02G043100.1"/>
    </source>
</evidence>
<dbReference type="Gramene" id="TraesWEE_scaffold_097980_01G000100.1">
    <property type="protein sequence ID" value="TraesWEE_scaffold_097980_01G000100.1"/>
    <property type="gene ID" value="TraesWEE_scaffold_097980_01G000100"/>
</dbReference>
<dbReference type="Gramene" id="TraesPARA_EIv1.0_1772130.4">
    <property type="protein sequence ID" value="TraesPARA_EIv1.0_1772130.4.CDS"/>
    <property type="gene ID" value="TraesPARA_EIv1.0_1772130"/>
</dbReference>
<dbReference type="GeneID" id="123124224"/>
<keyword evidence="3" id="KW-1185">Reference proteome</keyword>
<dbReference type="Gramene" id="TraesCS5D03G0108600.1">
    <property type="protein sequence ID" value="TraesCS5D03G0108600.1.CDS"/>
    <property type="gene ID" value="TraesCS5D03G0108600"/>
</dbReference>
<dbReference type="RefSeq" id="XP_044400820.1">
    <property type="nucleotide sequence ID" value="XM_044544885.1"/>
</dbReference>
<dbReference type="Gramene" id="TraesSTA5D03G03033740.1">
    <property type="protein sequence ID" value="TraesSTA5D03G03033740.1"/>
    <property type="gene ID" value="TraesSTA5D03G03033740"/>
</dbReference>
<organism evidence="2">
    <name type="scientific">Triticum aestivum</name>
    <name type="common">Wheat</name>
    <dbReference type="NCBI Taxonomy" id="4565"/>
    <lineage>
        <taxon>Eukaryota</taxon>
        <taxon>Viridiplantae</taxon>
        <taxon>Streptophyta</taxon>
        <taxon>Embryophyta</taxon>
        <taxon>Tracheophyta</taxon>
        <taxon>Spermatophyta</taxon>
        <taxon>Magnoliopsida</taxon>
        <taxon>Liliopsida</taxon>
        <taxon>Poales</taxon>
        <taxon>Poaceae</taxon>
        <taxon>BOP clade</taxon>
        <taxon>Pooideae</taxon>
        <taxon>Triticodae</taxon>
        <taxon>Triticeae</taxon>
        <taxon>Triticinae</taxon>
        <taxon>Triticum</taxon>
    </lineage>
</organism>
<feature type="transmembrane region" description="Helical" evidence="1">
    <location>
        <begin position="57"/>
        <end position="75"/>
    </location>
</feature>
<feature type="transmembrane region" description="Helical" evidence="1">
    <location>
        <begin position="87"/>
        <end position="105"/>
    </location>
</feature>
<dbReference type="OrthoDB" id="10313529at2759"/>
<reference evidence="2" key="1">
    <citation type="submission" date="2018-08" db="EMBL/GenBank/DDBJ databases">
        <authorList>
            <person name="Rossello M."/>
        </authorList>
    </citation>
    <scope>NUCLEOTIDE SEQUENCE [LARGE SCALE GENOMIC DNA]</scope>
    <source>
        <strain evidence="2">cv. Chinese Spring</strain>
    </source>
</reference>
<dbReference type="Gramene" id="TraesMAC5D03G03041080.1">
    <property type="protein sequence ID" value="TraesMAC5D03G03041080.1"/>
    <property type="gene ID" value="TraesMAC5D03G03041080"/>
</dbReference>
<dbReference type="Gramene" id="TraesJUL5D03G03067040.2">
    <property type="protein sequence ID" value="TraesJUL5D03G03067040.2"/>
    <property type="gene ID" value="TraesJUL5D03G03067040"/>
</dbReference>
<gene>
    <name evidence="2" type="primary">LOC123124224</name>
</gene>
<dbReference type="Gramene" id="TraesJUL5D03G03067040.1">
    <property type="protein sequence ID" value="TraesJUL5D03G03067040.1"/>
    <property type="gene ID" value="TraesJUL5D03G03067040"/>
</dbReference>
<proteinExistence type="predicted"/>
<dbReference type="Gramene" id="TraesROB_scaffold_008144_01G000200.1">
    <property type="protein sequence ID" value="TraesROB_scaffold_008144_01G000200.1"/>
    <property type="gene ID" value="TraesROB_scaffold_008144_01G000200"/>
</dbReference>
<dbReference type="Gramene" id="TraesJAG5D03G03041600.1">
    <property type="protein sequence ID" value="TraesJAG5D03G03041600.1"/>
    <property type="gene ID" value="TraesJAG5D03G03041600"/>
</dbReference>
<dbReference type="Gramene" id="TraesLDM5D03G03047330.1">
    <property type="protein sequence ID" value="TraesLDM5D03G03047330.1"/>
    <property type="gene ID" value="TraesLDM5D03G03047330"/>
</dbReference>
<dbReference type="Gramene" id="TraesARI5D03G02995310.1">
    <property type="protein sequence ID" value="TraesARI5D03G02995310.1"/>
    <property type="gene ID" value="TraesARI5D03G02995310"/>
</dbReference>
<protein>
    <recommendedName>
        <fullName evidence="4">PGG domain-containing protein</fullName>
    </recommendedName>
</protein>
<feature type="transmembrane region" description="Helical" evidence="1">
    <location>
        <begin position="21"/>
        <end position="45"/>
    </location>
</feature>
<keyword evidence="1" id="KW-0472">Membrane</keyword>
<evidence type="ECO:0000256" key="1">
    <source>
        <dbReference type="SAM" id="Phobius"/>
    </source>
</evidence>
<dbReference type="Gramene" id="TraesJUL5D03G03067040.4">
    <property type="protein sequence ID" value="TraesJUL5D03G03067040.4"/>
    <property type="gene ID" value="TraesJUL5D03G03067040"/>
</dbReference>
<dbReference type="KEGG" id="taes:123124224"/>
<reference evidence="2" key="2">
    <citation type="submission" date="2018-10" db="UniProtKB">
        <authorList>
            <consortium name="EnsemblPlants"/>
        </authorList>
    </citation>
    <scope>IDENTIFICATION</scope>
</reference>
<keyword evidence="1" id="KW-0812">Transmembrane</keyword>
<name>A0A3B6MKC5_WHEAT</name>
<keyword evidence="1" id="KW-1133">Transmembrane helix</keyword>
<dbReference type="Proteomes" id="UP000019116">
    <property type="component" value="Chromosome 5D"/>
</dbReference>
<accession>A0A3B6MKC5</accession>
<dbReference type="Gramene" id="TraesPARA_EIv1.0_1772130.3">
    <property type="protein sequence ID" value="TraesPARA_EIv1.0_1772130.3.CDS"/>
    <property type="gene ID" value="TraesPARA_EIv1.0_1772130"/>
</dbReference>
<dbReference type="AlphaFoldDB" id="A0A3B6MKC5"/>
<sequence>MDVDGETMGKKKIPVTDAARLVSAWALFTACVFLASFALACYHVPCDLCVQPTDITGMVYCAATQAAVAALALLLPGRHLCVRSALADLALVLTIVVHLILTLAVDPDNILVIYWAIFFMAGDLVSSLALLLGGEED</sequence>
<dbReference type="EnsemblPlants" id="TraesCS5D02G043100.1">
    <property type="protein sequence ID" value="TraesCS5D02G043100.1"/>
    <property type="gene ID" value="TraesCS5D02G043100"/>
</dbReference>
<dbReference type="Gramene" id="TraesLAC5D03G02998500.1">
    <property type="protein sequence ID" value="TraesLAC5D03G02998500.1"/>
    <property type="gene ID" value="TraesLAC5D03G02998500"/>
</dbReference>
<dbReference type="Gramene" id="TraesCLE_scaffold_022878_01G000200.1">
    <property type="protein sequence ID" value="TraesCLE_scaffold_022878_01G000200.1"/>
    <property type="gene ID" value="TraesCLE_scaffold_022878_01G000200"/>
</dbReference>
<dbReference type="RefSeq" id="XP_044400821.1">
    <property type="nucleotide sequence ID" value="XM_044544886.1"/>
</dbReference>